<comment type="caution">
    <text evidence="4">The sequence shown here is derived from an EMBL/GenBank/DDBJ whole genome shotgun (WGS) entry which is preliminary data.</text>
</comment>
<feature type="region of interest" description="Disordered" evidence="1">
    <location>
        <begin position="323"/>
        <end position="406"/>
    </location>
</feature>
<evidence type="ECO:0000313" key="4">
    <source>
        <dbReference type="EMBL" id="KAL1838305.1"/>
    </source>
</evidence>
<feature type="compositionally biased region" description="Basic residues" evidence="1">
    <location>
        <begin position="357"/>
        <end position="372"/>
    </location>
</feature>
<sequence length="406" mass="42904">MMYRSSSRTSASALSLFLLANTLHHAAAIPYPRDQHNAMLAAGYGYLLPRQGQCHQHCGHNNMYCCDEGTQCYTSNGIAGCSAYAGGGWAWYTTTWTVTQTFTRTYNSWIPAATGPSDGGDCVPPPGSGQIACGKICCASWQYCAYEGQCMANNPGAVPTTYTSDGVTITTQFSPPWRVTSSTVDGDGPTPTGDDPAATDTAGVVVPGDDTTTEEGGGGLSGGAIAGIVIGTIAGVALLLLICACCVIRGLWHGVMAVLGFGKKKDSDRSSIHSNRDNHSSWYGGRPSSAGARKEKKKGAGLLGLGALLGTLALLLGLRRDKKKRQGGSTIKTRSDVSSSYFSDSYTGTSSRSSDRRTRHSRRSSRHGHSRTPSRVTRTTHTTHTHTRLSRAPSARSARSARSPRP</sequence>
<accession>A0ABR3V908</accession>
<name>A0ABR3V908_HUMIN</name>
<evidence type="ECO:0000256" key="3">
    <source>
        <dbReference type="SAM" id="SignalP"/>
    </source>
</evidence>
<feature type="signal peptide" evidence="3">
    <location>
        <begin position="1"/>
        <end position="28"/>
    </location>
</feature>
<feature type="compositionally biased region" description="Low complexity" evidence="1">
    <location>
        <begin position="390"/>
        <end position="406"/>
    </location>
</feature>
<dbReference type="Proteomes" id="UP001583172">
    <property type="component" value="Unassembled WGS sequence"/>
</dbReference>
<keyword evidence="5" id="KW-1185">Reference proteome</keyword>
<evidence type="ECO:0000313" key="5">
    <source>
        <dbReference type="Proteomes" id="UP001583172"/>
    </source>
</evidence>
<keyword evidence="2" id="KW-0472">Membrane</keyword>
<feature type="region of interest" description="Disordered" evidence="1">
    <location>
        <begin position="265"/>
        <end position="296"/>
    </location>
</feature>
<feature type="chain" id="PRO_5045870968" evidence="3">
    <location>
        <begin position="29"/>
        <end position="406"/>
    </location>
</feature>
<dbReference type="EMBL" id="JAZGSY010000223">
    <property type="protein sequence ID" value="KAL1838305.1"/>
    <property type="molecule type" value="Genomic_DNA"/>
</dbReference>
<proteinExistence type="predicted"/>
<dbReference type="PANTHER" id="PTHR16861:SF10">
    <property type="entry name" value="MID2 DOMAIN-CONTAINING PROTEIN"/>
    <property type="match status" value="1"/>
</dbReference>
<feature type="compositionally biased region" description="Basic and acidic residues" evidence="1">
    <location>
        <begin position="265"/>
        <end position="279"/>
    </location>
</feature>
<gene>
    <name evidence="4" type="ORF">VTJ49DRAFT_2817</name>
</gene>
<evidence type="ECO:0000256" key="1">
    <source>
        <dbReference type="SAM" id="MobiDB-lite"/>
    </source>
</evidence>
<protein>
    <submittedName>
        <fullName evidence="4">Uncharacterized protein</fullName>
    </submittedName>
</protein>
<feature type="region of interest" description="Disordered" evidence="1">
    <location>
        <begin position="178"/>
        <end position="202"/>
    </location>
</feature>
<feature type="compositionally biased region" description="Low complexity" evidence="1">
    <location>
        <begin position="336"/>
        <end position="352"/>
    </location>
</feature>
<organism evidence="4 5">
    <name type="scientific">Humicola insolens</name>
    <name type="common">Soft-rot fungus</name>
    <dbReference type="NCBI Taxonomy" id="85995"/>
    <lineage>
        <taxon>Eukaryota</taxon>
        <taxon>Fungi</taxon>
        <taxon>Dikarya</taxon>
        <taxon>Ascomycota</taxon>
        <taxon>Pezizomycotina</taxon>
        <taxon>Sordariomycetes</taxon>
        <taxon>Sordariomycetidae</taxon>
        <taxon>Sordariales</taxon>
        <taxon>Chaetomiaceae</taxon>
        <taxon>Mycothermus</taxon>
    </lineage>
</organism>
<reference evidence="4 5" key="1">
    <citation type="journal article" date="2024" name="Commun. Biol.">
        <title>Comparative genomic analysis of thermophilic fungi reveals convergent evolutionary adaptations and gene losses.</title>
        <authorList>
            <person name="Steindorff A.S."/>
            <person name="Aguilar-Pontes M.V."/>
            <person name="Robinson A.J."/>
            <person name="Andreopoulos B."/>
            <person name="LaButti K."/>
            <person name="Kuo A."/>
            <person name="Mondo S."/>
            <person name="Riley R."/>
            <person name="Otillar R."/>
            <person name="Haridas S."/>
            <person name="Lipzen A."/>
            <person name="Grimwood J."/>
            <person name="Schmutz J."/>
            <person name="Clum A."/>
            <person name="Reid I.D."/>
            <person name="Moisan M.C."/>
            <person name="Butler G."/>
            <person name="Nguyen T.T.M."/>
            <person name="Dewar K."/>
            <person name="Conant G."/>
            <person name="Drula E."/>
            <person name="Henrissat B."/>
            <person name="Hansel C."/>
            <person name="Singer S."/>
            <person name="Hutchinson M.I."/>
            <person name="de Vries R.P."/>
            <person name="Natvig D.O."/>
            <person name="Powell A.J."/>
            <person name="Tsang A."/>
            <person name="Grigoriev I.V."/>
        </authorList>
    </citation>
    <scope>NUCLEOTIDE SEQUENCE [LARGE SCALE GENOMIC DNA]</scope>
    <source>
        <strain evidence="4 5">CBS 620.91</strain>
    </source>
</reference>
<feature type="transmembrane region" description="Helical" evidence="2">
    <location>
        <begin position="299"/>
        <end position="318"/>
    </location>
</feature>
<evidence type="ECO:0000256" key="2">
    <source>
        <dbReference type="SAM" id="Phobius"/>
    </source>
</evidence>
<feature type="compositionally biased region" description="Low complexity" evidence="1">
    <location>
        <begin position="183"/>
        <end position="202"/>
    </location>
</feature>
<feature type="transmembrane region" description="Helical" evidence="2">
    <location>
        <begin position="224"/>
        <end position="248"/>
    </location>
</feature>
<keyword evidence="2" id="KW-0812">Transmembrane</keyword>
<dbReference type="PANTHER" id="PTHR16861">
    <property type="entry name" value="GLYCOPROTEIN 38"/>
    <property type="match status" value="1"/>
</dbReference>
<keyword evidence="3" id="KW-0732">Signal</keyword>
<keyword evidence="2" id="KW-1133">Transmembrane helix</keyword>